<evidence type="ECO:0000313" key="6">
    <source>
        <dbReference type="Proteomes" id="UP001590951"/>
    </source>
</evidence>
<evidence type="ECO:0000313" key="5">
    <source>
        <dbReference type="EMBL" id="KAL2052249.1"/>
    </source>
</evidence>
<evidence type="ECO:0000256" key="2">
    <source>
        <dbReference type="ARBA" id="ARBA00022837"/>
    </source>
</evidence>
<proteinExistence type="predicted"/>
<dbReference type="InterPro" id="IPR002048">
    <property type="entry name" value="EF_hand_dom"/>
</dbReference>
<keyword evidence="2" id="KW-0106">Calcium</keyword>
<organism evidence="5 6">
    <name type="scientific">Lepraria finkii</name>
    <dbReference type="NCBI Taxonomy" id="1340010"/>
    <lineage>
        <taxon>Eukaryota</taxon>
        <taxon>Fungi</taxon>
        <taxon>Dikarya</taxon>
        <taxon>Ascomycota</taxon>
        <taxon>Pezizomycotina</taxon>
        <taxon>Lecanoromycetes</taxon>
        <taxon>OSLEUM clade</taxon>
        <taxon>Lecanoromycetidae</taxon>
        <taxon>Lecanorales</taxon>
        <taxon>Lecanorineae</taxon>
        <taxon>Stereocaulaceae</taxon>
        <taxon>Lepraria</taxon>
    </lineage>
</organism>
<sequence>MSMPPTYKPSPLSFGSPRTSPFRRPESPASPSTTIRPTTPTKASSTPNVPQTSPSKLQNASTPASNEGFWTPRELTPSLAPRERDQPVSPTRNSSAVTTIAANQSSTMGRPQVNGDALLKLPTTQVREMREGFQILDRDNDGLVNRDDVVDMLTNLGQPSSASDITPFFPGASQTIPLPTFLSTLSSLLAPLAAKKKS</sequence>
<feature type="compositionally biased region" description="Polar residues" evidence="3">
    <location>
        <begin position="45"/>
        <end position="65"/>
    </location>
</feature>
<evidence type="ECO:0000256" key="1">
    <source>
        <dbReference type="ARBA" id="ARBA00022737"/>
    </source>
</evidence>
<evidence type="ECO:0000259" key="4">
    <source>
        <dbReference type="PROSITE" id="PS50222"/>
    </source>
</evidence>
<comment type="caution">
    <text evidence="5">The sequence shown here is derived from an EMBL/GenBank/DDBJ whole genome shotgun (WGS) entry which is preliminary data.</text>
</comment>
<dbReference type="PROSITE" id="PS50222">
    <property type="entry name" value="EF_HAND_2"/>
    <property type="match status" value="1"/>
</dbReference>
<evidence type="ECO:0000256" key="3">
    <source>
        <dbReference type="SAM" id="MobiDB-lite"/>
    </source>
</evidence>
<name>A0ABR4B5R6_9LECA</name>
<keyword evidence="6" id="KW-1185">Reference proteome</keyword>
<dbReference type="Gene3D" id="1.10.238.10">
    <property type="entry name" value="EF-hand"/>
    <property type="match status" value="1"/>
</dbReference>
<dbReference type="PANTHER" id="PTHR23049">
    <property type="entry name" value="MYOSIN REGULATORY LIGHT CHAIN 2"/>
    <property type="match status" value="1"/>
</dbReference>
<dbReference type="PROSITE" id="PS00018">
    <property type="entry name" value="EF_HAND_1"/>
    <property type="match status" value="1"/>
</dbReference>
<protein>
    <recommendedName>
        <fullName evidence="4">EF-hand domain-containing protein</fullName>
    </recommendedName>
</protein>
<dbReference type="EMBL" id="JBHFEH010000028">
    <property type="protein sequence ID" value="KAL2052249.1"/>
    <property type="molecule type" value="Genomic_DNA"/>
</dbReference>
<keyword evidence="1" id="KW-0677">Repeat</keyword>
<feature type="domain" description="EF-hand" evidence="4">
    <location>
        <begin position="124"/>
        <end position="159"/>
    </location>
</feature>
<dbReference type="Pfam" id="PF13405">
    <property type="entry name" value="EF-hand_6"/>
    <property type="match status" value="1"/>
</dbReference>
<reference evidence="5 6" key="1">
    <citation type="submission" date="2024-09" db="EMBL/GenBank/DDBJ databases">
        <title>Rethinking Asexuality: The Enigmatic Case of Functional Sexual Genes in Lepraria (Stereocaulaceae).</title>
        <authorList>
            <person name="Doellman M."/>
            <person name="Sun Y."/>
            <person name="Barcenas-Pena A."/>
            <person name="Lumbsch H.T."/>
            <person name="Grewe F."/>
        </authorList>
    </citation>
    <scope>NUCLEOTIDE SEQUENCE [LARGE SCALE GENOMIC DNA]</scope>
    <source>
        <strain evidence="5 6">Grewe 0041</strain>
    </source>
</reference>
<accession>A0ABR4B5R6</accession>
<feature type="compositionally biased region" description="Low complexity" evidence="3">
    <location>
        <begin position="27"/>
        <end position="44"/>
    </location>
</feature>
<dbReference type="Proteomes" id="UP001590951">
    <property type="component" value="Unassembled WGS sequence"/>
</dbReference>
<gene>
    <name evidence="5" type="ORF">ABVK25_007408</name>
</gene>
<feature type="region of interest" description="Disordered" evidence="3">
    <location>
        <begin position="1"/>
        <end position="114"/>
    </location>
</feature>
<dbReference type="InterPro" id="IPR011992">
    <property type="entry name" value="EF-hand-dom_pair"/>
</dbReference>
<feature type="compositionally biased region" description="Polar residues" evidence="3">
    <location>
        <begin position="88"/>
        <end position="109"/>
    </location>
</feature>
<dbReference type="InterPro" id="IPR050403">
    <property type="entry name" value="Myosin_RLC"/>
</dbReference>
<dbReference type="SUPFAM" id="SSF47473">
    <property type="entry name" value="EF-hand"/>
    <property type="match status" value="1"/>
</dbReference>
<dbReference type="InterPro" id="IPR018247">
    <property type="entry name" value="EF_Hand_1_Ca_BS"/>
</dbReference>